<evidence type="ECO:0000259" key="10">
    <source>
        <dbReference type="Pfam" id="PF02518"/>
    </source>
</evidence>
<dbReference type="InterPro" id="IPR050482">
    <property type="entry name" value="Sensor_HK_TwoCompSys"/>
</dbReference>
<feature type="domain" description="Histidine kinase/HSP90-like ATPase" evidence="10">
    <location>
        <begin position="272"/>
        <end position="348"/>
    </location>
</feature>
<evidence type="ECO:0000256" key="4">
    <source>
        <dbReference type="ARBA" id="ARBA00022679"/>
    </source>
</evidence>
<evidence type="ECO:0000256" key="6">
    <source>
        <dbReference type="ARBA" id="ARBA00022777"/>
    </source>
</evidence>
<dbReference type="EC" id="2.7.13.3" evidence="2"/>
<evidence type="ECO:0000256" key="1">
    <source>
        <dbReference type="ARBA" id="ARBA00000085"/>
    </source>
</evidence>
<comment type="caution">
    <text evidence="12">The sequence shown here is derived from an EMBL/GenBank/DDBJ whole genome shotgun (WGS) entry which is preliminary data.</text>
</comment>
<feature type="domain" description="Signal transduction histidine kinase subgroup 3 dimerisation and phosphoacceptor" evidence="11">
    <location>
        <begin position="171"/>
        <end position="235"/>
    </location>
</feature>
<keyword evidence="7" id="KW-0067">ATP-binding</keyword>
<evidence type="ECO:0000256" key="3">
    <source>
        <dbReference type="ARBA" id="ARBA00022553"/>
    </source>
</evidence>
<dbReference type="RefSeq" id="WP_378586148.1">
    <property type="nucleotide sequence ID" value="NZ_JBHSKD010000002.1"/>
</dbReference>
<evidence type="ECO:0000256" key="8">
    <source>
        <dbReference type="ARBA" id="ARBA00023012"/>
    </source>
</evidence>
<dbReference type="Gene3D" id="3.30.565.10">
    <property type="entry name" value="Histidine kinase-like ATPase, C-terminal domain"/>
    <property type="match status" value="1"/>
</dbReference>
<sequence length="362" mass="37742">MRVLRSGLVRDALLGLAVVAAAELELLTVDPGEVDGSLAGLHLLSLALLPAFTIRRVSPVGAVGVVALAFACQPLLGSAPVAVPFLALLFLLASLGWYAGTAAGALGVGLTLLAAVPSALVDGSTPADLVVNATVVVAAWGSAHLVRIATDRRVAAEVEADRAARDAVADERERISRDLHDSLGHALTLITLHAGGAREGTRQPQDRTAFEYIEHAGREALVDLHRFLELLGPGEDEAPGLAHLPQLVEGVRGQGIDVDLAVAADGLPASVETTVYRVVQEGLTNVVRHSAARRAVVEVRREPGEVRTTVRDDGHAVAPRVPSSGRGLVGLRERLGLFHGTLEYGDTPSGWLLEARIPLGGA</sequence>
<reference evidence="13" key="1">
    <citation type="journal article" date="2019" name="Int. J. Syst. Evol. Microbiol.">
        <title>The Global Catalogue of Microorganisms (GCM) 10K type strain sequencing project: providing services to taxonomists for standard genome sequencing and annotation.</title>
        <authorList>
            <consortium name="The Broad Institute Genomics Platform"/>
            <consortium name="The Broad Institute Genome Sequencing Center for Infectious Disease"/>
            <person name="Wu L."/>
            <person name="Ma J."/>
        </authorList>
    </citation>
    <scope>NUCLEOTIDE SEQUENCE [LARGE SCALE GENOMIC DNA]</scope>
    <source>
        <strain evidence="13">DFY41</strain>
    </source>
</reference>
<gene>
    <name evidence="12" type="ORF">ACFPGP_01960</name>
</gene>
<keyword evidence="13" id="KW-1185">Reference proteome</keyword>
<evidence type="ECO:0000259" key="11">
    <source>
        <dbReference type="Pfam" id="PF07730"/>
    </source>
</evidence>
<feature type="transmembrane region" description="Helical" evidence="9">
    <location>
        <begin position="97"/>
        <end position="116"/>
    </location>
</feature>
<evidence type="ECO:0000313" key="12">
    <source>
        <dbReference type="EMBL" id="MFC5175418.1"/>
    </source>
</evidence>
<dbReference type="Pfam" id="PF07730">
    <property type="entry name" value="HisKA_3"/>
    <property type="match status" value="1"/>
</dbReference>
<dbReference type="EMBL" id="JBHSKD010000002">
    <property type="protein sequence ID" value="MFC5175418.1"/>
    <property type="molecule type" value="Genomic_DNA"/>
</dbReference>
<keyword evidence="3" id="KW-0597">Phosphoprotein</keyword>
<dbReference type="Proteomes" id="UP001596087">
    <property type="component" value="Unassembled WGS sequence"/>
</dbReference>
<feature type="transmembrane region" description="Helical" evidence="9">
    <location>
        <begin position="66"/>
        <end position="91"/>
    </location>
</feature>
<evidence type="ECO:0000256" key="2">
    <source>
        <dbReference type="ARBA" id="ARBA00012438"/>
    </source>
</evidence>
<comment type="catalytic activity">
    <reaction evidence="1">
        <text>ATP + protein L-histidine = ADP + protein N-phospho-L-histidine.</text>
        <dbReference type="EC" id="2.7.13.3"/>
    </reaction>
</comment>
<evidence type="ECO:0000256" key="9">
    <source>
        <dbReference type="SAM" id="Phobius"/>
    </source>
</evidence>
<name>A0ABW0BEH6_9ACTN</name>
<keyword evidence="4" id="KW-0808">Transferase</keyword>
<dbReference type="InterPro" id="IPR003594">
    <property type="entry name" value="HATPase_dom"/>
</dbReference>
<keyword evidence="9" id="KW-1133">Transmembrane helix</keyword>
<dbReference type="GO" id="GO:0016301">
    <property type="term" value="F:kinase activity"/>
    <property type="evidence" value="ECO:0007669"/>
    <property type="project" value="UniProtKB-KW"/>
</dbReference>
<keyword evidence="8" id="KW-0902">Two-component regulatory system</keyword>
<keyword evidence="6 12" id="KW-0418">Kinase</keyword>
<dbReference type="InterPro" id="IPR036890">
    <property type="entry name" value="HATPase_C_sf"/>
</dbReference>
<dbReference type="PANTHER" id="PTHR24421">
    <property type="entry name" value="NITRATE/NITRITE SENSOR PROTEIN NARX-RELATED"/>
    <property type="match status" value="1"/>
</dbReference>
<evidence type="ECO:0000313" key="13">
    <source>
        <dbReference type="Proteomes" id="UP001596087"/>
    </source>
</evidence>
<dbReference type="InterPro" id="IPR011712">
    <property type="entry name" value="Sig_transdc_His_kin_sub3_dim/P"/>
</dbReference>
<dbReference type="Pfam" id="PF02518">
    <property type="entry name" value="HATPase_c"/>
    <property type="match status" value="1"/>
</dbReference>
<dbReference type="CDD" id="cd16917">
    <property type="entry name" value="HATPase_UhpB-NarQ-NarX-like"/>
    <property type="match status" value="1"/>
</dbReference>
<dbReference type="SUPFAM" id="SSF55874">
    <property type="entry name" value="ATPase domain of HSP90 chaperone/DNA topoisomerase II/histidine kinase"/>
    <property type="match status" value="1"/>
</dbReference>
<dbReference type="PANTHER" id="PTHR24421:SF10">
    <property type="entry name" value="NITRATE_NITRITE SENSOR PROTEIN NARQ"/>
    <property type="match status" value="1"/>
</dbReference>
<dbReference type="Gene3D" id="1.20.5.1930">
    <property type="match status" value="1"/>
</dbReference>
<evidence type="ECO:0000256" key="5">
    <source>
        <dbReference type="ARBA" id="ARBA00022741"/>
    </source>
</evidence>
<organism evidence="12 13">
    <name type="scientific">Nocardioides taihuensis</name>
    <dbReference type="NCBI Taxonomy" id="1835606"/>
    <lineage>
        <taxon>Bacteria</taxon>
        <taxon>Bacillati</taxon>
        <taxon>Actinomycetota</taxon>
        <taxon>Actinomycetes</taxon>
        <taxon>Propionibacteriales</taxon>
        <taxon>Nocardioidaceae</taxon>
        <taxon>Nocardioides</taxon>
    </lineage>
</organism>
<evidence type="ECO:0000256" key="7">
    <source>
        <dbReference type="ARBA" id="ARBA00022840"/>
    </source>
</evidence>
<protein>
    <recommendedName>
        <fullName evidence="2">histidine kinase</fullName>
        <ecNumber evidence="2">2.7.13.3</ecNumber>
    </recommendedName>
</protein>
<keyword evidence="5" id="KW-0547">Nucleotide-binding</keyword>
<keyword evidence="9" id="KW-0472">Membrane</keyword>
<proteinExistence type="predicted"/>
<keyword evidence="9" id="KW-0812">Transmembrane</keyword>
<accession>A0ABW0BEH6</accession>